<organism evidence="1 2">
    <name type="scientific">Phytohabitans aurantiacus</name>
    <dbReference type="NCBI Taxonomy" id="3016789"/>
    <lineage>
        <taxon>Bacteria</taxon>
        <taxon>Bacillati</taxon>
        <taxon>Actinomycetota</taxon>
        <taxon>Actinomycetes</taxon>
        <taxon>Micromonosporales</taxon>
        <taxon>Micromonosporaceae</taxon>
    </lineage>
</organism>
<evidence type="ECO:0008006" key="3">
    <source>
        <dbReference type="Google" id="ProtNLM"/>
    </source>
</evidence>
<accession>A0ABQ5R9B5</accession>
<proteinExistence type="predicted"/>
<dbReference type="Pfam" id="PF03747">
    <property type="entry name" value="ADP_ribosyl_GH"/>
    <property type="match status" value="1"/>
</dbReference>
<dbReference type="InterPro" id="IPR050792">
    <property type="entry name" value="ADP-ribosylglycohydrolase"/>
</dbReference>
<keyword evidence="2" id="KW-1185">Reference proteome</keyword>
<dbReference type="EMBL" id="BSDI01000073">
    <property type="protein sequence ID" value="GLI02980.1"/>
    <property type="molecule type" value="Genomic_DNA"/>
</dbReference>
<name>A0ABQ5R9B5_9ACTN</name>
<protein>
    <recommendedName>
        <fullName evidence="3">ADP-ribosylglycohydrolase</fullName>
    </recommendedName>
</protein>
<comment type="caution">
    <text evidence="1">The sequence shown here is derived from an EMBL/GenBank/DDBJ whole genome shotgun (WGS) entry which is preliminary data.</text>
</comment>
<dbReference type="PANTHER" id="PTHR16222:SF12">
    <property type="entry name" value="ADP-RIBOSYLGLYCOHYDROLASE-RELATED"/>
    <property type="match status" value="1"/>
</dbReference>
<dbReference type="SUPFAM" id="SSF101478">
    <property type="entry name" value="ADP-ribosylglycohydrolase"/>
    <property type="match status" value="1"/>
</dbReference>
<dbReference type="InterPro" id="IPR036705">
    <property type="entry name" value="Ribosyl_crysJ1_sf"/>
</dbReference>
<gene>
    <name evidence="1" type="ORF">Pa4123_82580</name>
</gene>
<sequence length="437" mass="46041">MRLTWVQPEDLLPHELATSRDEGRDVSAVEARWVAAGGSLDAPVGGASPQPASTELRALAIELLDECDRLPAPSSDAEGPPVIGSDIVGGPSANPQRVHGAWLGRAVGCVLGKPVEKIPRRGIREILEATGRWPLSGYFTAAALPEDVASRWPWNRRSAVNSLAENIDGTPEDDDLNFALLALRVLETHGRDFTSGDVAQAWLDWLPGGRVFTAERVAYRNLLLGLTPPETARRHNPFREWIGAQIRTDVYGWASPGRPDAAAALAYRDAVVSHVRDGVSGAMWVAAMASTAVVASTVDEVLDAGESVLPPGSFASAVQEARALGADGAWESVVDALEKRHGHLHWVHVRNNAALVAAALAFSGGDFDRGICAAVSGGWDTDSNGATVGGVLGALTGAGGIRPDWTGPLKGRLSSSIGGFDGVTFDELTRRTMEVAG</sequence>
<dbReference type="Gene3D" id="1.10.4080.10">
    <property type="entry name" value="ADP-ribosylation/Crystallin J1"/>
    <property type="match status" value="1"/>
</dbReference>
<dbReference type="PANTHER" id="PTHR16222">
    <property type="entry name" value="ADP-RIBOSYLGLYCOHYDROLASE"/>
    <property type="match status" value="1"/>
</dbReference>
<dbReference type="InterPro" id="IPR005502">
    <property type="entry name" value="Ribosyl_crysJ1"/>
</dbReference>
<dbReference type="Proteomes" id="UP001144280">
    <property type="component" value="Unassembled WGS sequence"/>
</dbReference>
<evidence type="ECO:0000313" key="1">
    <source>
        <dbReference type="EMBL" id="GLI02980.1"/>
    </source>
</evidence>
<evidence type="ECO:0000313" key="2">
    <source>
        <dbReference type="Proteomes" id="UP001144280"/>
    </source>
</evidence>
<reference evidence="1" key="1">
    <citation type="submission" date="2022-12" db="EMBL/GenBank/DDBJ databases">
        <title>New Phytohabitans aurantiacus sp. RD004123 nov., an actinomycete isolated from soil.</title>
        <authorList>
            <person name="Triningsih D.W."/>
            <person name="Harunari E."/>
            <person name="Igarashi Y."/>
        </authorList>
    </citation>
    <scope>NUCLEOTIDE SEQUENCE</scope>
    <source>
        <strain evidence="1">RD004123</strain>
    </source>
</reference>
<dbReference type="RefSeq" id="WP_281904829.1">
    <property type="nucleotide sequence ID" value="NZ_BSDI01000073.1"/>
</dbReference>